<dbReference type="EMBL" id="CM008054">
    <property type="protein sequence ID" value="PVH33138.1"/>
    <property type="molecule type" value="Genomic_DNA"/>
</dbReference>
<reference evidence="1" key="1">
    <citation type="submission" date="2018-04" db="EMBL/GenBank/DDBJ databases">
        <title>WGS assembly of Panicum hallii.</title>
        <authorList>
            <person name="Lovell J."/>
            <person name="Jenkins J."/>
            <person name="Lowry D."/>
            <person name="Mamidi S."/>
            <person name="Sreedasyam A."/>
            <person name="Weng X."/>
            <person name="Barry K."/>
            <person name="Bonette J."/>
            <person name="Campitelli B."/>
            <person name="Daum C."/>
            <person name="Gordon S."/>
            <person name="Gould B."/>
            <person name="Lipzen A."/>
            <person name="Macqueen A."/>
            <person name="Palacio-Mejia J."/>
            <person name="Plott C."/>
            <person name="Shakirov E."/>
            <person name="Shu S."/>
            <person name="Yoshinaga Y."/>
            <person name="Zane M."/>
            <person name="Rokhsar D."/>
            <person name="Grimwood J."/>
            <person name="Schmutz J."/>
            <person name="Juenger T."/>
        </authorList>
    </citation>
    <scope>NUCLEOTIDE SEQUENCE [LARGE SCALE GENOMIC DNA]</scope>
    <source>
        <strain evidence="1">FIL2</strain>
    </source>
</reference>
<protein>
    <submittedName>
        <fullName evidence="1">Uncharacterized protein</fullName>
    </submittedName>
</protein>
<evidence type="ECO:0000313" key="1">
    <source>
        <dbReference type="EMBL" id="PVH33138.1"/>
    </source>
</evidence>
<organism evidence="1">
    <name type="scientific">Panicum hallii</name>
    <dbReference type="NCBI Taxonomy" id="206008"/>
    <lineage>
        <taxon>Eukaryota</taxon>
        <taxon>Viridiplantae</taxon>
        <taxon>Streptophyta</taxon>
        <taxon>Embryophyta</taxon>
        <taxon>Tracheophyta</taxon>
        <taxon>Spermatophyta</taxon>
        <taxon>Magnoliopsida</taxon>
        <taxon>Liliopsida</taxon>
        <taxon>Poales</taxon>
        <taxon>Poaceae</taxon>
        <taxon>PACMAD clade</taxon>
        <taxon>Panicoideae</taxon>
        <taxon>Panicodae</taxon>
        <taxon>Paniceae</taxon>
        <taxon>Panicinae</taxon>
        <taxon>Panicum</taxon>
        <taxon>Panicum sect. Panicum</taxon>
    </lineage>
</organism>
<dbReference type="Proteomes" id="UP000243499">
    <property type="component" value="Chromosome 9"/>
</dbReference>
<dbReference type="AlphaFoldDB" id="A0A2T8I632"/>
<proteinExistence type="predicted"/>
<sequence length="103" mass="11580">MGGPWCWRALPIDRSIPSATCESSSRWSHGTVKGPGRGWCQAGPVIFIFRVADYRSKEMCFYLTDFFGTLPWIVGALGRPATANRGIKCYHLVAADERPRKCW</sequence>
<name>A0A2T8I632_9POAL</name>
<gene>
    <name evidence="1" type="ORF">PAHAL_9G576700</name>
</gene>
<dbReference type="Gramene" id="PVH33138">
    <property type="protein sequence ID" value="PVH33138"/>
    <property type="gene ID" value="PAHAL_9G576700"/>
</dbReference>
<accession>A0A2T8I632</accession>